<dbReference type="GO" id="GO:0016887">
    <property type="term" value="F:ATP hydrolysis activity"/>
    <property type="evidence" value="ECO:0007669"/>
    <property type="project" value="InterPro"/>
</dbReference>
<dbReference type="EMBL" id="CP010904">
    <property type="protein sequence ID" value="AKJ65275.1"/>
    <property type="molecule type" value="Genomic_DNA"/>
</dbReference>
<dbReference type="GO" id="GO:0005524">
    <property type="term" value="F:ATP binding"/>
    <property type="evidence" value="ECO:0007669"/>
    <property type="project" value="UniProtKB-KW"/>
</dbReference>
<keyword evidence="5" id="KW-1185">Reference proteome</keyword>
<dbReference type="PANTHER" id="PTHR43119">
    <property type="entry name" value="ABC TRANSPORT PROTEIN ATP-BINDING COMPONENT-RELATED"/>
    <property type="match status" value="1"/>
</dbReference>
<sequence>MSTLYLQALEWVCGGPLELTLRGGECVTLSGASGSGKTTLLRAIADLDPPEGGEVRLGDMARHEIEGPAWRRRVAFLPAESRWWADTVGAHLPRPPLENRFDRHALAELGFDDAILESPVPPLSTGERQRLALFRVLRNRPQALLLDEPTAGLDPVSTGKVERLVREYARGTGAPVLWVTHTAEQAERLGARRYQLRAGKLHTEGGKG</sequence>
<evidence type="ECO:0000259" key="3">
    <source>
        <dbReference type="PROSITE" id="PS50893"/>
    </source>
</evidence>
<protein>
    <submittedName>
        <fullName evidence="4">Putative ABC transporter ATP-binding protein YbbL</fullName>
    </submittedName>
</protein>
<name>A0A0G3EKC8_9BACT</name>
<accession>A0A0G3EKC8</accession>
<dbReference type="SMART" id="SM00382">
    <property type="entry name" value="AAA"/>
    <property type="match status" value="1"/>
</dbReference>
<evidence type="ECO:0000256" key="2">
    <source>
        <dbReference type="ARBA" id="ARBA00022840"/>
    </source>
</evidence>
<reference evidence="5" key="1">
    <citation type="submission" date="2015-02" db="EMBL/GenBank/DDBJ databases">
        <title>Description and complete genome sequence of the first cultured representative of the subdivision 5 of the Verrucomicrobia phylum.</title>
        <authorList>
            <person name="Spring S."/>
            <person name="Bunk B."/>
            <person name="Sproer C."/>
            <person name="Klenk H.-P."/>
        </authorList>
    </citation>
    <scope>NUCLEOTIDE SEQUENCE [LARGE SCALE GENOMIC DNA]</scope>
    <source>
        <strain evidence="5">L21-Fru-AB</strain>
    </source>
</reference>
<dbReference type="AlphaFoldDB" id="A0A0G3EKC8"/>
<gene>
    <name evidence="4" type="primary">ybbL</name>
    <name evidence="4" type="ORF">L21SP4_02042</name>
</gene>
<keyword evidence="2 4" id="KW-0067">ATP-binding</keyword>
<reference evidence="4 5" key="2">
    <citation type="journal article" date="2016" name="ISME J.">
        <title>Characterization of the first cultured representative of Verrucomicrobia subdivision 5 indicates the proposal of a novel phylum.</title>
        <authorList>
            <person name="Spring S."/>
            <person name="Bunk B."/>
            <person name="Sproer C."/>
            <person name="Schumann P."/>
            <person name="Rohde M."/>
            <person name="Tindall B.J."/>
            <person name="Klenk H.P."/>
        </authorList>
    </citation>
    <scope>NUCLEOTIDE SEQUENCE [LARGE SCALE GENOMIC DNA]</scope>
    <source>
        <strain evidence="4 5">L21-Fru-AB</strain>
    </source>
</reference>
<dbReference type="Proteomes" id="UP000035268">
    <property type="component" value="Chromosome"/>
</dbReference>
<evidence type="ECO:0000256" key="1">
    <source>
        <dbReference type="ARBA" id="ARBA00022741"/>
    </source>
</evidence>
<evidence type="ECO:0000313" key="4">
    <source>
        <dbReference type="EMBL" id="AKJ65275.1"/>
    </source>
</evidence>
<dbReference type="InterPro" id="IPR027417">
    <property type="entry name" value="P-loop_NTPase"/>
</dbReference>
<dbReference type="PANTHER" id="PTHR43119:SF1">
    <property type="entry name" value="ABC TRANSPORTER DOMAIN-CONTAINING PROTEIN"/>
    <property type="match status" value="1"/>
</dbReference>
<dbReference type="InterPro" id="IPR003439">
    <property type="entry name" value="ABC_transporter-like_ATP-bd"/>
</dbReference>
<dbReference type="KEGG" id="vbl:L21SP4_02042"/>
<dbReference type="PROSITE" id="PS50893">
    <property type="entry name" value="ABC_TRANSPORTER_2"/>
    <property type="match status" value="1"/>
</dbReference>
<dbReference type="SUPFAM" id="SSF52540">
    <property type="entry name" value="P-loop containing nucleoside triphosphate hydrolases"/>
    <property type="match status" value="1"/>
</dbReference>
<keyword evidence="1" id="KW-0547">Nucleotide-binding</keyword>
<dbReference type="CDD" id="cd00267">
    <property type="entry name" value="ABC_ATPase"/>
    <property type="match status" value="1"/>
</dbReference>
<dbReference type="RefSeq" id="WP_052882523.1">
    <property type="nucleotide sequence ID" value="NZ_CP010904.1"/>
</dbReference>
<dbReference type="Pfam" id="PF00005">
    <property type="entry name" value="ABC_tran"/>
    <property type="match status" value="1"/>
</dbReference>
<dbReference type="Gene3D" id="3.40.50.300">
    <property type="entry name" value="P-loop containing nucleotide triphosphate hydrolases"/>
    <property type="match status" value="1"/>
</dbReference>
<organism evidence="4 5">
    <name type="scientific">Kiritimatiella glycovorans</name>
    <dbReference type="NCBI Taxonomy" id="1307763"/>
    <lineage>
        <taxon>Bacteria</taxon>
        <taxon>Pseudomonadati</taxon>
        <taxon>Kiritimatiellota</taxon>
        <taxon>Kiritimatiellia</taxon>
        <taxon>Kiritimatiellales</taxon>
        <taxon>Kiritimatiellaceae</taxon>
        <taxon>Kiritimatiella</taxon>
    </lineage>
</organism>
<evidence type="ECO:0000313" key="5">
    <source>
        <dbReference type="Proteomes" id="UP000035268"/>
    </source>
</evidence>
<dbReference type="InterPro" id="IPR003593">
    <property type="entry name" value="AAA+_ATPase"/>
</dbReference>
<proteinExistence type="predicted"/>
<feature type="domain" description="ABC transporter" evidence="3">
    <location>
        <begin position="4"/>
        <end position="208"/>
    </location>
</feature>
<dbReference type="STRING" id="1307763.L21SP4_02042"/>
<dbReference type="OrthoDB" id="4408248at2"/>